<name>A0A239DEY7_9ACTN</name>
<dbReference type="PROSITE" id="PS50977">
    <property type="entry name" value="HTH_TETR_2"/>
    <property type="match status" value="1"/>
</dbReference>
<dbReference type="PANTHER" id="PTHR30055:SF200">
    <property type="entry name" value="HTH-TYPE TRANSCRIPTIONAL REPRESSOR BDCR"/>
    <property type="match status" value="1"/>
</dbReference>
<evidence type="ECO:0000313" key="7">
    <source>
        <dbReference type="EMBL" id="SNS30965.1"/>
    </source>
</evidence>
<dbReference type="Pfam" id="PF00440">
    <property type="entry name" value="TetR_N"/>
    <property type="match status" value="1"/>
</dbReference>
<organism evidence="7 8">
    <name type="scientific">Streptosporangium subroseum</name>
    <dbReference type="NCBI Taxonomy" id="106412"/>
    <lineage>
        <taxon>Bacteria</taxon>
        <taxon>Bacillati</taxon>
        <taxon>Actinomycetota</taxon>
        <taxon>Actinomycetes</taxon>
        <taxon>Streptosporangiales</taxon>
        <taxon>Streptosporangiaceae</taxon>
        <taxon>Streptosporangium</taxon>
    </lineage>
</organism>
<dbReference type="InterPro" id="IPR050109">
    <property type="entry name" value="HTH-type_TetR-like_transc_reg"/>
</dbReference>
<dbReference type="InterPro" id="IPR009057">
    <property type="entry name" value="Homeodomain-like_sf"/>
</dbReference>
<gene>
    <name evidence="7" type="ORF">SAMN05216276_1007103</name>
</gene>
<evidence type="ECO:0000256" key="5">
    <source>
        <dbReference type="PROSITE-ProRule" id="PRU00335"/>
    </source>
</evidence>
<keyword evidence="4" id="KW-0804">Transcription</keyword>
<evidence type="ECO:0000256" key="4">
    <source>
        <dbReference type="ARBA" id="ARBA00023163"/>
    </source>
</evidence>
<dbReference type="EMBL" id="FZOD01000007">
    <property type="protein sequence ID" value="SNS30965.1"/>
    <property type="molecule type" value="Genomic_DNA"/>
</dbReference>
<proteinExistence type="predicted"/>
<dbReference type="SUPFAM" id="SSF46689">
    <property type="entry name" value="Homeodomain-like"/>
    <property type="match status" value="1"/>
</dbReference>
<keyword evidence="1" id="KW-0678">Repressor</keyword>
<dbReference type="Gene3D" id="1.10.357.10">
    <property type="entry name" value="Tetracycline Repressor, domain 2"/>
    <property type="match status" value="1"/>
</dbReference>
<keyword evidence="8" id="KW-1185">Reference proteome</keyword>
<dbReference type="Proteomes" id="UP000198282">
    <property type="component" value="Unassembled WGS sequence"/>
</dbReference>
<evidence type="ECO:0000259" key="6">
    <source>
        <dbReference type="PROSITE" id="PS50977"/>
    </source>
</evidence>
<dbReference type="InterPro" id="IPR001647">
    <property type="entry name" value="HTH_TetR"/>
</dbReference>
<accession>A0A239DEY7</accession>
<dbReference type="GO" id="GO:0003700">
    <property type="term" value="F:DNA-binding transcription factor activity"/>
    <property type="evidence" value="ECO:0007669"/>
    <property type="project" value="TreeGrafter"/>
</dbReference>
<feature type="domain" description="HTH tetR-type" evidence="6">
    <location>
        <begin position="6"/>
        <end position="66"/>
    </location>
</feature>
<feature type="DNA-binding region" description="H-T-H motif" evidence="5">
    <location>
        <begin position="29"/>
        <end position="48"/>
    </location>
</feature>
<dbReference type="InterPro" id="IPR036271">
    <property type="entry name" value="Tet_transcr_reg_TetR-rel_C_sf"/>
</dbReference>
<keyword evidence="2" id="KW-0805">Transcription regulation</keyword>
<evidence type="ECO:0000313" key="8">
    <source>
        <dbReference type="Proteomes" id="UP000198282"/>
    </source>
</evidence>
<reference evidence="7 8" key="1">
    <citation type="submission" date="2017-06" db="EMBL/GenBank/DDBJ databases">
        <authorList>
            <person name="Kim H.J."/>
            <person name="Triplett B.A."/>
        </authorList>
    </citation>
    <scope>NUCLEOTIDE SEQUENCE [LARGE SCALE GENOMIC DNA]</scope>
    <source>
        <strain evidence="7 8">CGMCC 4.2132</strain>
    </source>
</reference>
<sequence>MKLERPDVRAHVLRAALLAIDEVGPDRLRVRDIAERAGMSSGHVMYYFGKRDRILVSTLLLSEDELAERRTAELATVADPREAVGRLVEMYLPAGAGDVRWRLWAQIVARPPQDEETLARIAGFTGAWARELARIVVRGVGEGLFRPVDDPEDHAMRMCRIMDSLASDVLLGLPGCDAGWAHEQAMRAIRRELLP</sequence>
<dbReference type="PANTHER" id="PTHR30055">
    <property type="entry name" value="HTH-TYPE TRANSCRIPTIONAL REGULATOR RUTR"/>
    <property type="match status" value="1"/>
</dbReference>
<dbReference type="SUPFAM" id="SSF48498">
    <property type="entry name" value="Tetracyclin repressor-like, C-terminal domain"/>
    <property type="match status" value="1"/>
</dbReference>
<evidence type="ECO:0000256" key="2">
    <source>
        <dbReference type="ARBA" id="ARBA00023015"/>
    </source>
</evidence>
<dbReference type="InterPro" id="IPR039538">
    <property type="entry name" value="BetI_C"/>
</dbReference>
<dbReference type="Pfam" id="PF13977">
    <property type="entry name" value="TetR_C_6"/>
    <property type="match status" value="1"/>
</dbReference>
<dbReference type="AlphaFoldDB" id="A0A239DEY7"/>
<evidence type="ECO:0000256" key="3">
    <source>
        <dbReference type="ARBA" id="ARBA00023125"/>
    </source>
</evidence>
<keyword evidence="3 5" id="KW-0238">DNA-binding</keyword>
<evidence type="ECO:0000256" key="1">
    <source>
        <dbReference type="ARBA" id="ARBA00022491"/>
    </source>
</evidence>
<dbReference type="GO" id="GO:0000976">
    <property type="term" value="F:transcription cis-regulatory region binding"/>
    <property type="evidence" value="ECO:0007669"/>
    <property type="project" value="TreeGrafter"/>
</dbReference>
<protein>
    <submittedName>
        <fullName evidence="7">Transcriptional regulator, TetR family</fullName>
    </submittedName>
</protein>